<protein>
    <recommendedName>
        <fullName evidence="1">Methyltransferase type 11 domain-containing protein</fullName>
    </recommendedName>
</protein>
<keyword evidence="3" id="KW-1185">Reference proteome</keyword>
<feature type="domain" description="Methyltransferase type 11" evidence="1">
    <location>
        <begin position="54"/>
        <end position="153"/>
    </location>
</feature>
<dbReference type="STRING" id="1513271.XM47_11990"/>
<proteinExistence type="predicted"/>
<dbReference type="InterPro" id="IPR013216">
    <property type="entry name" value="Methyltransf_11"/>
</dbReference>
<organism evidence="2 3">
    <name type="scientific">Catenovulum maritimum</name>
    <dbReference type="NCBI Taxonomy" id="1513271"/>
    <lineage>
        <taxon>Bacteria</taxon>
        <taxon>Pseudomonadati</taxon>
        <taxon>Pseudomonadota</taxon>
        <taxon>Gammaproteobacteria</taxon>
        <taxon>Alteromonadales</taxon>
        <taxon>Alteromonadaceae</taxon>
        <taxon>Catenovulum</taxon>
    </lineage>
</organism>
<dbReference type="RefSeq" id="WP_048692776.1">
    <property type="nucleotide sequence ID" value="NZ_KQ130492.1"/>
</dbReference>
<dbReference type="PANTHER" id="PTHR43861:SF1">
    <property type="entry name" value="TRANS-ACONITATE 2-METHYLTRANSFERASE"/>
    <property type="match status" value="1"/>
</dbReference>
<dbReference type="Pfam" id="PF08241">
    <property type="entry name" value="Methyltransf_11"/>
    <property type="match status" value="1"/>
</dbReference>
<dbReference type="CDD" id="cd02440">
    <property type="entry name" value="AdoMet_MTases"/>
    <property type="match status" value="1"/>
</dbReference>
<name>A0A0J8GW54_9ALTE</name>
<dbReference type="AlphaFoldDB" id="A0A0J8GW54"/>
<evidence type="ECO:0000313" key="2">
    <source>
        <dbReference type="EMBL" id="KMT64923.1"/>
    </source>
</evidence>
<accession>A0A0J8GW54</accession>
<evidence type="ECO:0000313" key="3">
    <source>
        <dbReference type="Proteomes" id="UP000037600"/>
    </source>
</evidence>
<dbReference type="Gene3D" id="3.40.50.150">
    <property type="entry name" value="Vaccinia Virus protein VP39"/>
    <property type="match status" value="1"/>
</dbReference>
<dbReference type="GO" id="GO:0008757">
    <property type="term" value="F:S-adenosylmethionine-dependent methyltransferase activity"/>
    <property type="evidence" value="ECO:0007669"/>
    <property type="project" value="InterPro"/>
</dbReference>
<dbReference type="EMBL" id="LAZL01000018">
    <property type="protein sequence ID" value="KMT64923.1"/>
    <property type="molecule type" value="Genomic_DNA"/>
</dbReference>
<evidence type="ECO:0000259" key="1">
    <source>
        <dbReference type="Pfam" id="PF08241"/>
    </source>
</evidence>
<dbReference type="OrthoDB" id="9760689at2"/>
<dbReference type="InterPro" id="IPR029063">
    <property type="entry name" value="SAM-dependent_MTases_sf"/>
</dbReference>
<dbReference type="Proteomes" id="UP000037600">
    <property type="component" value="Unassembled WGS sequence"/>
</dbReference>
<reference evidence="2 3" key="1">
    <citation type="submission" date="2015-04" db="EMBL/GenBank/DDBJ databases">
        <title>Draft Genome Sequence of the Novel Agar-Digesting Marine Bacterium Q1.</title>
        <authorList>
            <person name="Li Y."/>
            <person name="Li D."/>
            <person name="Chen G."/>
            <person name="Du Z."/>
        </authorList>
    </citation>
    <scope>NUCLEOTIDE SEQUENCE [LARGE SCALE GENOMIC DNA]</scope>
    <source>
        <strain evidence="2 3">Q1</strain>
    </source>
</reference>
<gene>
    <name evidence="2" type="ORF">XM47_11990</name>
</gene>
<dbReference type="SUPFAM" id="SSF53335">
    <property type="entry name" value="S-adenosyl-L-methionine-dependent methyltransferases"/>
    <property type="match status" value="1"/>
</dbReference>
<sequence length="271" mass="30098">MQLAQAQKKLVTEHFSKAAMSYDSAAQLQKNVLAHAFNILNLDAKLTESSDLIDMGCGTGNLLNHIEQLNSYTGVDLAKGMLDVAQLKFQDRQTNGGLANLSAYWLQADVQNTQLIAESYTHVFSSLVWQWCDLAEVLAESYRLLKPGGSVVFTTLLDGSLSELTQAYKALDDSQHVNKFEPLAQFKQALNTQTWQSVQTEFKTEHTEYKNVHALLRELKSIGANSVVDQAKPQALTKARLKLLESAYPKKSNGLISASWHVAYCHLVKPI</sequence>
<dbReference type="PANTHER" id="PTHR43861">
    <property type="entry name" value="TRANS-ACONITATE 2-METHYLTRANSFERASE-RELATED"/>
    <property type="match status" value="1"/>
</dbReference>
<comment type="caution">
    <text evidence="2">The sequence shown here is derived from an EMBL/GenBank/DDBJ whole genome shotgun (WGS) entry which is preliminary data.</text>
</comment>